<keyword evidence="5" id="KW-1185">Reference proteome</keyword>
<dbReference type="SUPFAM" id="SSF48403">
    <property type="entry name" value="Ankyrin repeat"/>
    <property type="match status" value="1"/>
</dbReference>
<keyword evidence="1" id="KW-0677">Repeat</keyword>
<reference evidence="4 5" key="1">
    <citation type="submission" date="2016-07" db="EMBL/GenBank/DDBJ databases">
        <title>Pervasive Adenine N6-methylation of Active Genes in Fungi.</title>
        <authorList>
            <consortium name="DOE Joint Genome Institute"/>
            <person name="Mondo S.J."/>
            <person name="Dannebaum R.O."/>
            <person name="Kuo R.C."/>
            <person name="Labutti K."/>
            <person name="Haridas S."/>
            <person name="Kuo A."/>
            <person name="Salamov A."/>
            <person name="Ahrendt S.R."/>
            <person name="Lipzen A."/>
            <person name="Sullivan W."/>
            <person name="Andreopoulos W.B."/>
            <person name="Clum A."/>
            <person name="Lindquist E."/>
            <person name="Daum C."/>
            <person name="Ramamoorthy G.K."/>
            <person name="Gryganskyi A."/>
            <person name="Culley D."/>
            <person name="Magnuson J.K."/>
            <person name="James T.Y."/>
            <person name="O'Malley M.A."/>
            <person name="Stajich J.E."/>
            <person name="Spatafora J.W."/>
            <person name="Visel A."/>
            <person name="Grigoriev I.V."/>
        </authorList>
    </citation>
    <scope>NUCLEOTIDE SEQUENCE [LARGE SCALE GENOMIC DNA]</scope>
    <source>
        <strain evidence="4 5">NRRL 2496</strain>
    </source>
</reference>
<dbReference type="EMBL" id="MCGN01000007">
    <property type="protein sequence ID" value="ORY94423.1"/>
    <property type="molecule type" value="Genomic_DNA"/>
</dbReference>
<gene>
    <name evidence="4" type="ORF">BCR43DRAFT_493973</name>
</gene>
<evidence type="ECO:0000256" key="2">
    <source>
        <dbReference type="ARBA" id="ARBA00023043"/>
    </source>
</evidence>
<name>A0A1X2H788_SYNRA</name>
<dbReference type="PANTHER" id="PTHR24198:SF165">
    <property type="entry name" value="ANKYRIN REPEAT-CONTAINING PROTEIN-RELATED"/>
    <property type="match status" value="1"/>
</dbReference>
<dbReference type="SMART" id="SM00248">
    <property type="entry name" value="ANK"/>
    <property type="match status" value="2"/>
</dbReference>
<dbReference type="InterPro" id="IPR002110">
    <property type="entry name" value="Ankyrin_rpt"/>
</dbReference>
<dbReference type="PROSITE" id="PS50088">
    <property type="entry name" value="ANK_REPEAT"/>
    <property type="match status" value="2"/>
</dbReference>
<dbReference type="PROSITE" id="PS50297">
    <property type="entry name" value="ANK_REP_REGION"/>
    <property type="match status" value="1"/>
</dbReference>
<dbReference type="InterPro" id="IPR036770">
    <property type="entry name" value="Ankyrin_rpt-contain_sf"/>
</dbReference>
<dbReference type="Proteomes" id="UP000242180">
    <property type="component" value="Unassembled WGS sequence"/>
</dbReference>
<accession>A0A1X2H788</accession>
<feature type="repeat" description="ANK" evidence="3">
    <location>
        <begin position="108"/>
        <end position="140"/>
    </location>
</feature>
<evidence type="ECO:0000256" key="1">
    <source>
        <dbReference type="ARBA" id="ARBA00022737"/>
    </source>
</evidence>
<dbReference type="STRING" id="13706.A0A1X2H788"/>
<proteinExistence type="predicted"/>
<dbReference type="OMA" id="QPMHMAV"/>
<protein>
    <submittedName>
        <fullName evidence="4">Uncharacterized protein</fullName>
    </submittedName>
</protein>
<organism evidence="4 5">
    <name type="scientific">Syncephalastrum racemosum</name>
    <name type="common">Filamentous fungus</name>
    <dbReference type="NCBI Taxonomy" id="13706"/>
    <lineage>
        <taxon>Eukaryota</taxon>
        <taxon>Fungi</taxon>
        <taxon>Fungi incertae sedis</taxon>
        <taxon>Mucoromycota</taxon>
        <taxon>Mucoromycotina</taxon>
        <taxon>Mucoromycetes</taxon>
        <taxon>Mucorales</taxon>
        <taxon>Syncephalastraceae</taxon>
        <taxon>Syncephalastrum</taxon>
    </lineage>
</organism>
<keyword evidence="2 3" id="KW-0040">ANK repeat</keyword>
<feature type="repeat" description="ANK" evidence="3">
    <location>
        <begin position="68"/>
        <end position="101"/>
    </location>
</feature>
<evidence type="ECO:0000313" key="5">
    <source>
        <dbReference type="Proteomes" id="UP000242180"/>
    </source>
</evidence>
<dbReference type="AlphaFoldDB" id="A0A1X2H788"/>
<dbReference type="PANTHER" id="PTHR24198">
    <property type="entry name" value="ANKYRIN REPEAT AND PROTEIN KINASE DOMAIN-CONTAINING PROTEIN"/>
    <property type="match status" value="1"/>
</dbReference>
<comment type="caution">
    <text evidence="4">The sequence shown here is derived from an EMBL/GenBank/DDBJ whole genome shotgun (WGS) entry which is preliminary data.</text>
</comment>
<dbReference type="OrthoDB" id="194358at2759"/>
<dbReference type="Pfam" id="PF12796">
    <property type="entry name" value="Ank_2"/>
    <property type="match status" value="1"/>
</dbReference>
<sequence length="279" mass="31258">MHHRITKTCQARRTRRAERLRELLQLSPADDILMDILLDTCARKSAADVKLLLQGMPSVNPDTVRDRHLRTPLHIACGRKDDFQEATAVARALLRAGADVNNGVGDVDGLQPMHMAVLAGNIQCVLMLLEEGASIPASDPFRLTPLLLAKLKMDNLRRTHWIKRGFEDDEDAPRISDALKEYKDLQSITEVLVTHLANKHITTYGPSRDLADDDHHGLSDCLFAKDDKPSDQQLNQTINHITEQLSGICVRDENVQLNDAMNLLMEKVRQLGLEETAVK</sequence>
<evidence type="ECO:0000256" key="3">
    <source>
        <dbReference type="PROSITE-ProRule" id="PRU00023"/>
    </source>
</evidence>
<dbReference type="InParanoid" id="A0A1X2H788"/>
<dbReference type="Gene3D" id="1.25.40.20">
    <property type="entry name" value="Ankyrin repeat-containing domain"/>
    <property type="match status" value="1"/>
</dbReference>
<evidence type="ECO:0000313" key="4">
    <source>
        <dbReference type="EMBL" id="ORY94423.1"/>
    </source>
</evidence>